<dbReference type="AlphaFoldDB" id="A0A9K3NEI8"/>
<name>A0A9K3NEI8_HELAN</name>
<keyword evidence="2" id="KW-1185">Reference proteome</keyword>
<evidence type="ECO:0000313" key="2">
    <source>
        <dbReference type="Proteomes" id="UP000215914"/>
    </source>
</evidence>
<dbReference type="Proteomes" id="UP000215914">
    <property type="component" value="Unassembled WGS sequence"/>
</dbReference>
<dbReference type="EMBL" id="MNCJ02000323">
    <property type="protein sequence ID" value="KAF5797256.1"/>
    <property type="molecule type" value="Genomic_DNA"/>
</dbReference>
<gene>
    <name evidence="1" type="ORF">HanXRQr2_Chr08g0361461</name>
</gene>
<reference evidence="1" key="1">
    <citation type="journal article" date="2017" name="Nature">
        <title>The sunflower genome provides insights into oil metabolism, flowering and Asterid evolution.</title>
        <authorList>
            <person name="Badouin H."/>
            <person name="Gouzy J."/>
            <person name="Grassa C.J."/>
            <person name="Murat F."/>
            <person name="Staton S.E."/>
            <person name="Cottret L."/>
            <person name="Lelandais-Briere C."/>
            <person name="Owens G.L."/>
            <person name="Carrere S."/>
            <person name="Mayjonade B."/>
            <person name="Legrand L."/>
            <person name="Gill N."/>
            <person name="Kane N.C."/>
            <person name="Bowers J.E."/>
            <person name="Hubner S."/>
            <person name="Bellec A."/>
            <person name="Berard A."/>
            <person name="Berges H."/>
            <person name="Blanchet N."/>
            <person name="Boniface M.C."/>
            <person name="Brunel D."/>
            <person name="Catrice O."/>
            <person name="Chaidir N."/>
            <person name="Claudel C."/>
            <person name="Donnadieu C."/>
            <person name="Faraut T."/>
            <person name="Fievet G."/>
            <person name="Helmstetter N."/>
            <person name="King M."/>
            <person name="Knapp S.J."/>
            <person name="Lai Z."/>
            <person name="Le Paslier M.C."/>
            <person name="Lippi Y."/>
            <person name="Lorenzon L."/>
            <person name="Mandel J.R."/>
            <person name="Marage G."/>
            <person name="Marchand G."/>
            <person name="Marquand E."/>
            <person name="Bret-Mestries E."/>
            <person name="Morien E."/>
            <person name="Nambeesan S."/>
            <person name="Nguyen T."/>
            <person name="Pegot-Espagnet P."/>
            <person name="Pouilly N."/>
            <person name="Raftis F."/>
            <person name="Sallet E."/>
            <person name="Schiex T."/>
            <person name="Thomas J."/>
            <person name="Vandecasteele C."/>
            <person name="Vares D."/>
            <person name="Vear F."/>
            <person name="Vautrin S."/>
            <person name="Crespi M."/>
            <person name="Mangin B."/>
            <person name="Burke J.M."/>
            <person name="Salse J."/>
            <person name="Munos S."/>
            <person name="Vincourt P."/>
            <person name="Rieseberg L.H."/>
            <person name="Langlade N.B."/>
        </authorList>
    </citation>
    <scope>NUCLEOTIDE SEQUENCE</scope>
    <source>
        <tissue evidence="1">Leaves</tissue>
    </source>
</reference>
<comment type="caution">
    <text evidence="1">The sequence shown here is derived from an EMBL/GenBank/DDBJ whole genome shotgun (WGS) entry which is preliminary data.</text>
</comment>
<proteinExistence type="predicted"/>
<evidence type="ECO:0000313" key="1">
    <source>
        <dbReference type="EMBL" id="KAF5797256.1"/>
    </source>
</evidence>
<reference evidence="1" key="2">
    <citation type="submission" date="2020-06" db="EMBL/GenBank/DDBJ databases">
        <title>Helianthus annuus Genome sequencing and assembly Release 2.</title>
        <authorList>
            <person name="Gouzy J."/>
            <person name="Langlade N."/>
            <person name="Munos S."/>
        </authorList>
    </citation>
    <scope>NUCLEOTIDE SEQUENCE</scope>
    <source>
        <tissue evidence="1">Leaves</tissue>
    </source>
</reference>
<sequence length="78" mass="8872">MPRSFGCNYVGQRYGCCGWKLVPCPLVLLGKFKFTAERGRKRIVIETTSLLTCYLRTTHSIRLQRSSKAVSSNLQSMQ</sequence>
<organism evidence="1 2">
    <name type="scientific">Helianthus annuus</name>
    <name type="common">Common sunflower</name>
    <dbReference type="NCBI Taxonomy" id="4232"/>
    <lineage>
        <taxon>Eukaryota</taxon>
        <taxon>Viridiplantae</taxon>
        <taxon>Streptophyta</taxon>
        <taxon>Embryophyta</taxon>
        <taxon>Tracheophyta</taxon>
        <taxon>Spermatophyta</taxon>
        <taxon>Magnoliopsida</taxon>
        <taxon>eudicotyledons</taxon>
        <taxon>Gunneridae</taxon>
        <taxon>Pentapetalae</taxon>
        <taxon>asterids</taxon>
        <taxon>campanulids</taxon>
        <taxon>Asterales</taxon>
        <taxon>Asteraceae</taxon>
        <taxon>Asteroideae</taxon>
        <taxon>Heliantheae alliance</taxon>
        <taxon>Heliantheae</taxon>
        <taxon>Helianthus</taxon>
    </lineage>
</organism>
<accession>A0A9K3NEI8</accession>
<dbReference type="Gramene" id="mRNA:HanXRQr2_Chr08g0361461">
    <property type="protein sequence ID" value="mRNA:HanXRQr2_Chr08g0361461"/>
    <property type="gene ID" value="HanXRQr2_Chr08g0361461"/>
</dbReference>
<protein>
    <submittedName>
        <fullName evidence="1">Uncharacterized protein</fullName>
    </submittedName>
</protein>